<dbReference type="Gene3D" id="3.30.70.2050">
    <property type="match status" value="1"/>
</dbReference>
<dbReference type="PANTHER" id="PTHR41247">
    <property type="entry name" value="HTH-TYPE TRANSCRIPTIONAL REPRESSOR YCNK"/>
    <property type="match status" value="1"/>
</dbReference>
<keyword evidence="2" id="KW-1185">Reference proteome</keyword>
<dbReference type="PATRIC" id="fig|1348657.5.peg.1992"/>
<dbReference type="InterPro" id="IPR008719">
    <property type="entry name" value="N2O_reductase_NosL"/>
</dbReference>
<dbReference type="OrthoDB" id="982633at2"/>
<dbReference type="RefSeq" id="WP_021249415.1">
    <property type="nucleotide sequence ID" value="NZ_ATJV01000055.1"/>
</dbReference>
<accession>T0ARS1</accession>
<dbReference type="Gene3D" id="3.30.70.2060">
    <property type="match status" value="1"/>
</dbReference>
<dbReference type="PANTHER" id="PTHR41247:SF1">
    <property type="entry name" value="HTH-TYPE TRANSCRIPTIONAL REPRESSOR YCNK"/>
    <property type="match status" value="1"/>
</dbReference>
<dbReference type="InterPro" id="IPR006311">
    <property type="entry name" value="TAT_signal"/>
</dbReference>
<comment type="caution">
    <text evidence="1">The sequence shown here is derived from an EMBL/GenBank/DDBJ whole genome shotgun (WGS) entry which is preliminary data.</text>
</comment>
<gene>
    <name evidence="1" type="ORF">M622_15600</name>
</gene>
<sequence length="183" mass="19483">MCIHHGCKHPALDRRRFLIASAAAGLLAACGGSSDGSGAVAALEIDRSTSCALDGMLLADYPGPKAQVHYSGLAQPDWFCDTLEMFNVYLNPEQARLVTGMFVQDMGKTDWDKPVANWIDAKTAIYVFGSKRLGSMGPTAASFSSEADAQAFAAQHGGKVLKFDEVKPDMVILDGGALHDQSM</sequence>
<evidence type="ECO:0008006" key="3">
    <source>
        <dbReference type="Google" id="ProtNLM"/>
    </source>
</evidence>
<evidence type="ECO:0000313" key="1">
    <source>
        <dbReference type="EMBL" id="EPZ15524.1"/>
    </source>
</evidence>
<dbReference type="EMBL" id="ATJV01000055">
    <property type="protein sequence ID" value="EPZ15524.1"/>
    <property type="molecule type" value="Genomic_DNA"/>
</dbReference>
<reference evidence="1 2" key="1">
    <citation type="submission" date="2013-06" db="EMBL/GenBank/DDBJ databases">
        <title>Draft genome sequence of Thauera terpenica.</title>
        <authorList>
            <person name="Liu B."/>
            <person name="Frostegard A.H."/>
            <person name="Shapleigh J.P."/>
        </authorList>
    </citation>
    <scope>NUCLEOTIDE SEQUENCE [LARGE SCALE GENOMIC DNA]</scope>
    <source>
        <strain evidence="1 2">58Eu</strain>
    </source>
</reference>
<dbReference type="eggNOG" id="COG4314">
    <property type="taxonomic scope" value="Bacteria"/>
</dbReference>
<proteinExistence type="predicted"/>
<dbReference type="Pfam" id="PF05573">
    <property type="entry name" value="NosL"/>
    <property type="match status" value="1"/>
</dbReference>
<dbReference type="Proteomes" id="UP000015455">
    <property type="component" value="Unassembled WGS sequence"/>
</dbReference>
<evidence type="ECO:0000313" key="2">
    <source>
        <dbReference type="Proteomes" id="UP000015455"/>
    </source>
</evidence>
<dbReference type="STRING" id="1348657.M622_15600"/>
<organism evidence="1 2">
    <name type="scientific">Thauera terpenica 58Eu</name>
    <dbReference type="NCBI Taxonomy" id="1348657"/>
    <lineage>
        <taxon>Bacteria</taxon>
        <taxon>Pseudomonadati</taxon>
        <taxon>Pseudomonadota</taxon>
        <taxon>Betaproteobacteria</taxon>
        <taxon>Rhodocyclales</taxon>
        <taxon>Zoogloeaceae</taxon>
        <taxon>Thauera</taxon>
    </lineage>
</organism>
<dbReference type="PROSITE" id="PS51318">
    <property type="entry name" value="TAT"/>
    <property type="match status" value="1"/>
</dbReference>
<name>T0ARS1_9RHOO</name>
<protein>
    <recommendedName>
        <fullName evidence="3">NosL</fullName>
    </recommendedName>
</protein>
<dbReference type="SUPFAM" id="SSF160387">
    <property type="entry name" value="NosL/MerB-like"/>
    <property type="match status" value="1"/>
</dbReference>
<dbReference type="AlphaFoldDB" id="T0ARS1"/>